<feature type="transmembrane region" description="Helical" evidence="1">
    <location>
        <begin position="407"/>
        <end position="425"/>
    </location>
</feature>
<keyword evidence="1" id="KW-1133">Transmembrane helix</keyword>
<keyword evidence="2" id="KW-0732">Signal</keyword>
<gene>
    <name evidence="3" type="ORF">GSM42_04625</name>
</gene>
<keyword evidence="1" id="KW-0812">Transmembrane</keyword>
<comment type="caution">
    <text evidence="3">The sequence shown here is derived from an EMBL/GenBank/DDBJ whole genome shotgun (WGS) entry which is preliminary data.</text>
</comment>
<reference evidence="3 4" key="1">
    <citation type="submission" date="2019-12" db="EMBL/GenBank/DDBJ databases">
        <title>Whole-genome analyses of novel actinobacteria.</title>
        <authorList>
            <person name="Sahin N."/>
            <person name="Saygin H."/>
        </authorList>
    </citation>
    <scope>NUCLEOTIDE SEQUENCE [LARGE SCALE GENOMIC DNA]</scope>
    <source>
        <strain evidence="3 4">KC615</strain>
    </source>
</reference>
<organism evidence="3 4">
    <name type="scientific">Shimazuella alba</name>
    <dbReference type="NCBI Taxonomy" id="2690964"/>
    <lineage>
        <taxon>Bacteria</taxon>
        <taxon>Bacillati</taxon>
        <taxon>Bacillota</taxon>
        <taxon>Bacilli</taxon>
        <taxon>Bacillales</taxon>
        <taxon>Thermoactinomycetaceae</taxon>
        <taxon>Shimazuella</taxon>
    </lineage>
</organism>
<feature type="signal peptide" evidence="2">
    <location>
        <begin position="1"/>
        <end position="22"/>
    </location>
</feature>
<evidence type="ECO:0008006" key="5">
    <source>
        <dbReference type="Google" id="ProtNLM"/>
    </source>
</evidence>
<feature type="chain" id="PRO_5026095587" description="TrbL/VirB6 plasmid conjugal transfer protein" evidence="2">
    <location>
        <begin position="23"/>
        <end position="980"/>
    </location>
</feature>
<feature type="transmembrane region" description="Helical" evidence="1">
    <location>
        <begin position="431"/>
        <end position="449"/>
    </location>
</feature>
<name>A0A6I4VSY3_9BACL</name>
<feature type="transmembrane region" description="Helical" evidence="1">
    <location>
        <begin position="339"/>
        <end position="362"/>
    </location>
</feature>
<dbReference type="RefSeq" id="WP_160800360.1">
    <property type="nucleotide sequence ID" value="NZ_WUUL01000002.1"/>
</dbReference>
<dbReference type="EMBL" id="WUUL01000002">
    <property type="protein sequence ID" value="MXQ53026.1"/>
    <property type="molecule type" value="Genomic_DNA"/>
</dbReference>
<keyword evidence="1" id="KW-0472">Membrane</keyword>
<dbReference type="Proteomes" id="UP000430692">
    <property type="component" value="Unassembled WGS sequence"/>
</dbReference>
<proteinExistence type="predicted"/>
<feature type="transmembrane region" description="Helical" evidence="1">
    <location>
        <begin position="123"/>
        <end position="146"/>
    </location>
</feature>
<evidence type="ECO:0000313" key="3">
    <source>
        <dbReference type="EMBL" id="MXQ53026.1"/>
    </source>
</evidence>
<feature type="transmembrane region" description="Helical" evidence="1">
    <location>
        <begin position="191"/>
        <end position="210"/>
    </location>
</feature>
<evidence type="ECO:0000256" key="2">
    <source>
        <dbReference type="SAM" id="SignalP"/>
    </source>
</evidence>
<evidence type="ECO:0000313" key="4">
    <source>
        <dbReference type="Proteomes" id="UP000430692"/>
    </source>
</evidence>
<dbReference type="AlphaFoldDB" id="A0A6I4VSY3"/>
<protein>
    <recommendedName>
        <fullName evidence="5">TrbL/VirB6 plasmid conjugal transfer protein</fullName>
    </recommendedName>
</protein>
<evidence type="ECO:0000256" key="1">
    <source>
        <dbReference type="SAM" id="Phobius"/>
    </source>
</evidence>
<feature type="transmembrane region" description="Helical" evidence="1">
    <location>
        <begin position="484"/>
        <end position="508"/>
    </location>
</feature>
<sequence>MKKFRSVIIAFLAVLFFTVAMANPTFAENADGGGGGSSDITEGDLNTGLYPEEKTDKQSNRLFNRYPVGNYELVYIDNPEDLGGDSGKEDCSFWEVGCKAGNAATDAANLAFKAFFLITDGIWWLYLVIAKWLITVVSWGFTMQVLDYMFTAYSETLQGIQNTLWEPFKYLMWSVAVAWMVYYWITNKTTRLWSTFINSLLIIALSGTILSNLPNFIQSLSTTFTDVSALIMSGLSEDQEDDPTANQNEGSEAVDLMKDDLFNFAIVIPYKMVNFGSVPLSQKTIDGQDMRFWESVVSQDSYGKRQDKVIEFFKAEKDDASKEKYAWFTKEKVGTRLSFAALTFFASLACLLCFVMMAFYVIMWQLIALGRGLLTAIYFLLSLWPEWGLELALQHMWRVIQAEGMRLWYTLQLVVYLNLVIKLATHMEEDNIGMLSVWLIAFLLFLGLNHAMKELRQTMTAIPLGGGKSLEGATKDGEEMGNKVAGAAVMAAGAVTGTGALVGAGLALQQGGMGNVFKSAGLGAVSKVGNVMSGVRKTVTGAAGKGALAVVKGSGKLAGKGANWVDDALLKGKVKETSGKVVDRAKGLVNKGIEKINKPLNKAGWRGIRTLVDDRLTRGDKQLIKDARQIDGLDLSKHADRIQYMNKHADQADQVQKLEKYYNNPKRVARKLPKKLPPKNTQEYGKYVEQYGEQVLDSWTEARVQQREFKRINRQRPLKERVQPKNFAGQSRFGNTDANIVRSFENNLGMKAANSSYKVPVQQIPLGKAGGALPNYVQTSVQNAITASLGGNSGININTKEIADSIRQQLSGDIQRIMEGTTRGLKENLKVELKDSRNRRRDIKIPIAQLQANYAKSNPIAVNMMQTAEVMNFARSFSSSNTTDELSKVLSGFKNEMERAISHLRSGKNMDDYKGFSRLTRSNPELSSLDNKEIIQKVEVMLNMKSGDFTGTIEEQIKRLEKLTNLLGDGMKSIKPPTPK</sequence>
<feature type="transmembrane region" description="Helical" evidence="1">
    <location>
        <begin position="167"/>
        <end position="185"/>
    </location>
</feature>
<keyword evidence="4" id="KW-1185">Reference proteome</keyword>
<accession>A0A6I4VSY3</accession>
<feature type="transmembrane region" description="Helical" evidence="1">
    <location>
        <begin position="368"/>
        <end position="387"/>
    </location>
</feature>